<protein>
    <recommendedName>
        <fullName evidence="6">NAD(P)-binding protein</fullName>
    </recommendedName>
</protein>
<name>A0AAD9SM88_PHOAM</name>
<evidence type="ECO:0000256" key="1">
    <source>
        <dbReference type="ARBA" id="ARBA00006484"/>
    </source>
</evidence>
<keyword evidence="3" id="KW-0560">Oxidoreductase</keyword>
<evidence type="ECO:0008006" key="6">
    <source>
        <dbReference type="Google" id="ProtNLM"/>
    </source>
</evidence>
<organism evidence="4 5">
    <name type="scientific">Phomopsis amygdali</name>
    <name type="common">Fusicoccum amygdali</name>
    <dbReference type="NCBI Taxonomy" id="1214568"/>
    <lineage>
        <taxon>Eukaryota</taxon>
        <taxon>Fungi</taxon>
        <taxon>Dikarya</taxon>
        <taxon>Ascomycota</taxon>
        <taxon>Pezizomycotina</taxon>
        <taxon>Sordariomycetes</taxon>
        <taxon>Sordariomycetidae</taxon>
        <taxon>Diaporthales</taxon>
        <taxon>Diaporthaceae</taxon>
        <taxon>Diaporthe</taxon>
    </lineage>
</organism>
<dbReference type="Pfam" id="PF00106">
    <property type="entry name" value="adh_short"/>
    <property type="match status" value="1"/>
</dbReference>
<dbReference type="Gene3D" id="3.40.50.720">
    <property type="entry name" value="NAD(P)-binding Rossmann-like Domain"/>
    <property type="match status" value="1"/>
</dbReference>
<dbReference type="InterPro" id="IPR036291">
    <property type="entry name" value="NAD(P)-bd_dom_sf"/>
</dbReference>
<evidence type="ECO:0000256" key="3">
    <source>
        <dbReference type="ARBA" id="ARBA00023002"/>
    </source>
</evidence>
<dbReference type="PANTHER" id="PTHR24320:SF236">
    <property type="entry name" value="SHORT-CHAIN DEHYDROGENASE-RELATED"/>
    <property type="match status" value="1"/>
</dbReference>
<gene>
    <name evidence="4" type="ORF">N8I77_004562</name>
</gene>
<dbReference type="GO" id="GO:0016491">
    <property type="term" value="F:oxidoreductase activity"/>
    <property type="evidence" value="ECO:0007669"/>
    <property type="project" value="UniProtKB-KW"/>
</dbReference>
<sequence length="346" mass="37918">MSVSFSTIWTQYFPPTGPLTEANLPNQTGKVFIVTGGSNGLGYELSRQLYGAGGKVYILTRSRERTESVISKIRAHYDAEDAGKQRGSLEFILMNLMDFETVKAAAHEFLNREGPNGRLDVLFNNAGTGARKDAPPGKQGHEYHFTTNVLGSFLLTRLLSPILSSTAKNSPPGSVRVTWPGSLLVETGSPKDGVRKEFLEHTGPAKDLSMGPSELYSSSKAACYFLASEFARRQPNSGGILHVAGNPGNYVTGMWVHVPNWIYFLVRPVLRNPSPHGADTWLWMGFSDEVTLEDAAAGRYAMCDGRWHPGQRGDLVAALRRGDEGGTGRASEVYDWCENKVAEFLR</sequence>
<evidence type="ECO:0000313" key="5">
    <source>
        <dbReference type="Proteomes" id="UP001265746"/>
    </source>
</evidence>
<keyword evidence="5" id="KW-1185">Reference proteome</keyword>
<dbReference type="Proteomes" id="UP001265746">
    <property type="component" value="Unassembled WGS sequence"/>
</dbReference>
<comment type="caution">
    <text evidence="4">The sequence shown here is derived from an EMBL/GenBank/DDBJ whole genome shotgun (WGS) entry which is preliminary data.</text>
</comment>
<dbReference type="PRINTS" id="PR00081">
    <property type="entry name" value="GDHRDH"/>
</dbReference>
<evidence type="ECO:0000313" key="4">
    <source>
        <dbReference type="EMBL" id="KAK2611196.1"/>
    </source>
</evidence>
<proteinExistence type="inferred from homology"/>
<dbReference type="AlphaFoldDB" id="A0AAD9SM88"/>
<dbReference type="InterPro" id="IPR002347">
    <property type="entry name" value="SDR_fam"/>
</dbReference>
<dbReference type="EMBL" id="JAUJFL010000002">
    <property type="protein sequence ID" value="KAK2611196.1"/>
    <property type="molecule type" value="Genomic_DNA"/>
</dbReference>
<reference evidence="4" key="1">
    <citation type="submission" date="2023-06" db="EMBL/GenBank/DDBJ databases">
        <authorList>
            <person name="Noh H."/>
        </authorList>
    </citation>
    <scope>NUCLEOTIDE SEQUENCE</scope>
    <source>
        <strain evidence="4">DUCC20226</strain>
    </source>
</reference>
<evidence type="ECO:0000256" key="2">
    <source>
        <dbReference type="ARBA" id="ARBA00022857"/>
    </source>
</evidence>
<dbReference type="PANTHER" id="PTHR24320">
    <property type="entry name" value="RETINOL DEHYDROGENASE"/>
    <property type="match status" value="1"/>
</dbReference>
<keyword evidence="2" id="KW-0521">NADP</keyword>
<dbReference type="SUPFAM" id="SSF51735">
    <property type="entry name" value="NAD(P)-binding Rossmann-fold domains"/>
    <property type="match status" value="1"/>
</dbReference>
<accession>A0AAD9SM88</accession>
<comment type="similarity">
    <text evidence="1">Belongs to the short-chain dehydrogenases/reductases (SDR) family.</text>
</comment>